<dbReference type="EC" id="2.7.7.7" evidence="11"/>
<dbReference type="GO" id="GO:0009360">
    <property type="term" value="C:DNA polymerase III complex"/>
    <property type="evidence" value="ECO:0007669"/>
    <property type="project" value="InterPro"/>
</dbReference>
<gene>
    <name evidence="11" type="primary">dnaX</name>
    <name evidence="14" type="ORF">ATO7_01275</name>
</gene>
<dbReference type="Proteomes" id="UP000192342">
    <property type="component" value="Unassembled WGS sequence"/>
</dbReference>
<evidence type="ECO:0000256" key="7">
    <source>
        <dbReference type="ARBA" id="ARBA00022833"/>
    </source>
</evidence>
<proteinExistence type="inferred from homology"/>
<dbReference type="FunFam" id="3.40.50.300:FF:000014">
    <property type="entry name" value="DNA polymerase III subunit gamma/tau"/>
    <property type="match status" value="1"/>
</dbReference>
<evidence type="ECO:0000256" key="2">
    <source>
        <dbReference type="ARBA" id="ARBA00022679"/>
    </source>
</evidence>
<dbReference type="SUPFAM" id="SSF48019">
    <property type="entry name" value="post-AAA+ oligomerization domain-like"/>
    <property type="match status" value="1"/>
</dbReference>
<keyword evidence="3 11" id="KW-0548">Nucleotidyltransferase</keyword>
<dbReference type="SMART" id="SM00382">
    <property type="entry name" value="AAA"/>
    <property type="match status" value="1"/>
</dbReference>
<dbReference type="EMBL" id="AQQV01000001">
    <property type="protein sequence ID" value="ORE88464.1"/>
    <property type="molecule type" value="Genomic_DNA"/>
</dbReference>
<comment type="subunit">
    <text evidence="11">DNA polymerase III contains a core (composed of alpha, epsilon and theta chains) that associates with a tau subunit. This core dimerizes to form the POLIII' complex. PolIII' associates with the gamma complex (composed of gamma, delta, delta', psi and chi chains) and with the beta chain to form the complete DNA polymerase III complex.</text>
</comment>
<dbReference type="PANTHER" id="PTHR11669">
    <property type="entry name" value="REPLICATION FACTOR C / DNA POLYMERASE III GAMMA-TAU SUBUNIT"/>
    <property type="match status" value="1"/>
</dbReference>
<dbReference type="InterPro" id="IPR022754">
    <property type="entry name" value="DNA_pol_III_gamma-3"/>
</dbReference>
<comment type="function">
    <text evidence="11">DNA polymerase III is a complex, multichain enzyme responsible for most of the replicative synthesis in bacteria. This DNA polymerase also exhibits 3' to 5' exonuclease activity.</text>
</comment>
<dbReference type="NCBIfam" id="NF005942">
    <property type="entry name" value="PRK07994.1"/>
    <property type="match status" value="1"/>
</dbReference>
<evidence type="ECO:0000256" key="6">
    <source>
        <dbReference type="ARBA" id="ARBA00022741"/>
    </source>
</evidence>
<dbReference type="Pfam" id="PF13177">
    <property type="entry name" value="DNA_pol3_delta2"/>
    <property type="match status" value="1"/>
</dbReference>
<comment type="similarity">
    <text evidence="1 11">Belongs to the DnaX/STICHEL family.</text>
</comment>
<dbReference type="InterPro" id="IPR038249">
    <property type="entry name" value="PolIII_tau_V_sf"/>
</dbReference>
<dbReference type="Pfam" id="PF12169">
    <property type="entry name" value="DNA_pol3_gamma3"/>
    <property type="match status" value="1"/>
</dbReference>
<evidence type="ECO:0000256" key="3">
    <source>
        <dbReference type="ARBA" id="ARBA00022695"/>
    </source>
</evidence>
<dbReference type="FunFam" id="1.10.8.60:FF:000013">
    <property type="entry name" value="DNA polymerase III subunit gamma/tau"/>
    <property type="match status" value="1"/>
</dbReference>
<evidence type="ECO:0000256" key="4">
    <source>
        <dbReference type="ARBA" id="ARBA00022705"/>
    </source>
</evidence>
<dbReference type="NCBIfam" id="NF004046">
    <property type="entry name" value="PRK05563.1"/>
    <property type="match status" value="1"/>
</dbReference>
<dbReference type="NCBIfam" id="TIGR02397">
    <property type="entry name" value="dnaX_nterm"/>
    <property type="match status" value="1"/>
</dbReference>
<keyword evidence="9 11" id="KW-0239">DNA-directed DNA polymerase</keyword>
<keyword evidence="2 11" id="KW-0808">Transferase</keyword>
<dbReference type="Gene3D" id="3.40.50.300">
    <property type="entry name" value="P-loop containing nucleotide triphosphate hydrolases"/>
    <property type="match status" value="1"/>
</dbReference>
<dbReference type="GO" id="GO:0006261">
    <property type="term" value="P:DNA-templated DNA replication"/>
    <property type="evidence" value="ECO:0007669"/>
    <property type="project" value="TreeGrafter"/>
</dbReference>
<dbReference type="RefSeq" id="WP_083559102.1">
    <property type="nucleotide sequence ID" value="NZ_AQQV01000001.1"/>
</dbReference>
<feature type="domain" description="AAA+ ATPase" evidence="13">
    <location>
        <begin position="37"/>
        <end position="179"/>
    </location>
</feature>
<evidence type="ECO:0000256" key="9">
    <source>
        <dbReference type="ARBA" id="ARBA00022932"/>
    </source>
</evidence>
<dbReference type="AlphaFoldDB" id="A0A1Y1SFM5"/>
<dbReference type="InterPro" id="IPR012763">
    <property type="entry name" value="DNA_pol_III_sug/sutau_N"/>
</dbReference>
<protein>
    <recommendedName>
        <fullName evidence="11">DNA polymerase III subunit gamma/tau</fullName>
        <ecNumber evidence="11">2.7.7.7</ecNumber>
    </recommendedName>
</protein>
<evidence type="ECO:0000313" key="14">
    <source>
        <dbReference type="EMBL" id="ORE88464.1"/>
    </source>
</evidence>
<evidence type="ECO:0000259" key="13">
    <source>
        <dbReference type="SMART" id="SM00382"/>
    </source>
</evidence>
<evidence type="ECO:0000256" key="8">
    <source>
        <dbReference type="ARBA" id="ARBA00022840"/>
    </source>
</evidence>
<evidence type="ECO:0000256" key="11">
    <source>
        <dbReference type="RuleBase" id="RU364063"/>
    </source>
</evidence>
<dbReference type="GO" id="GO:0046872">
    <property type="term" value="F:metal ion binding"/>
    <property type="evidence" value="ECO:0007669"/>
    <property type="project" value="UniProtKB-KW"/>
</dbReference>
<feature type="region of interest" description="Disordered" evidence="12">
    <location>
        <begin position="390"/>
        <end position="409"/>
    </location>
</feature>
<dbReference type="InterPro" id="IPR045085">
    <property type="entry name" value="HLD_clamp_pol_III_gamma_tau"/>
</dbReference>
<keyword evidence="6 11" id="KW-0547">Nucleotide-binding</keyword>
<dbReference type="InterPro" id="IPR050238">
    <property type="entry name" value="DNA_Rep/Repair_Clamp_Loader"/>
</dbReference>
<dbReference type="OrthoDB" id="9810148at2"/>
<keyword evidence="8 11" id="KW-0067">ATP-binding</keyword>
<dbReference type="GO" id="GO:0005524">
    <property type="term" value="F:ATP binding"/>
    <property type="evidence" value="ECO:0007669"/>
    <property type="project" value="UniProtKB-KW"/>
</dbReference>
<name>A0A1Y1SFM5_9GAMM</name>
<keyword evidence="15" id="KW-1185">Reference proteome</keyword>
<organism evidence="14 15">
    <name type="scientific">Oceanococcus atlanticus</name>
    <dbReference type="NCBI Taxonomy" id="1317117"/>
    <lineage>
        <taxon>Bacteria</taxon>
        <taxon>Pseudomonadati</taxon>
        <taxon>Pseudomonadota</taxon>
        <taxon>Gammaproteobacteria</taxon>
        <taxon>Chromatiales</taxon>
        <taxon>Oceanococcaceae</taxon>
        <taxon>Oceanococcus</taxon>
    </lineage>
</organism>
<evidence type="ECO:0000313" key="15">
    <source>
        <dbReference type="Proteomes" id="UP000192342"/>
    </source>
</evidence>
<dbReference type="PANTHER" id="PTHR11669:SF0">
    <property type="entry name" value="PROTEIN STICHEL-LIKE 2"/>
    <property type="match status" value="1"/>
</dbReference>
<dbReference type="CDD" id="cd00009">
    <property type="entry name" value="AAA"/>
    <property type="match status" value="1"/>
</dbReference>
<dbReference type="InterPro" id="IPR003593">
    <property type="entry name" value="AAA+_ATPase"/>
</dbReference>
<reference evidence="14 15" key="1">
    <citation type="submission" date="2013-04" db="EMBL/GenBank/DDBJ databases">
        <title>Oceanococcus atlanticus 22II-S10r2 Genome Sequencing.</title>
        <authorList>
            <person name="Lai Q."/>
            <person name="Li G."/>
            <person name="Shao Z."/>
        </authorList>
    </citation>
    <scope>NUCLEOTIDE SEQUENCE [LARGE SCALE GENOMIC DNA]</scope>
    <source>
        <strain evidence="14 15">22II-S10r2</strain>
    </source>
</reference>
<keyword evidence="7" id="KW-0862">Zinc</keyword>
<sequence length="540" mass="58817">MSYLALARKWRPRNFSELVGQSHVRTALENALGQGHLHPALLFSGTRGVGKTTLARIISRSLNCETGVTATPCGECSACREIEEGRFVDLIEIDAASRTKVEDTRELLDNVPYAPARGRFKVYLIDEVHMLSKHSFNALLKTLEEPPGHVQFLFATTDPQKLPITILSRCLQFHLKRISVDDIAQRMRFILGEENIQAEDDGLRRLARAADGSLRDGLSLLDQAIAFGGGQVTDDSVRDMLGSIERRDLLALASAIADQDSAVAWQAIEHIAEQGLDFAEVLEEFCRLWQRLAVGQQVPEALDELEQADLGPLLERFSAADLQVFYQIAVNARRDLDWAPDPRSGFEMTVLRTLAFLPDQGPAAGAAPAGGAAPRASVAAAAKPATAAPVQARATAAPQPAPAAQPAPSLDGVQWNTLIKQLDFSGSTEVVAQGCRIAGQEEQQLTLEVSPQVQALCTASVETRMREALRQHFSRPDLVVKFERPAKTDSGESVEDIARSPEEKFLALPSVQKAIDMFDAEIQPGSFRMHSDAPGDNAIH</sequence>
<accession>A0A1Y1SFM5</accession>
<keyword evidence="5" id="KW-0479">Metal-binding</keyword>
<evidence type="ECO:0000256" key="10">
    <source>
        <dbReference type="ARBA" id="ARBA00049244"/>
    </source>
</evidence>
<dbReference type="GO" id="GO:0003677">
    <property type="term" value="F:DNA binding"/>
    <property type="evidence" value="ECO:0007669"/>
    <property type="project" value="InterPro"/>
</dbReference>
<dbReference type="Pfam" id="PF22608">
    <property type="entry name" value="DNAX_ATPase_lid"/>
    <property type="match status" value="1"/>
</dbReference>
<dbReference type="FunFam" id="1.20.272.10:FF:000003">
    <property type="entry name" value="DNA polymerase III subunit gamma/tau"/>
    <property type="match status" value="1"/>
</dbReference>
<evidence type="ECO:0000256" key="5">
    <source>
        <dbReference type="ARBA" id="ARBA00022723"/>
    </source>
</evidence>
<dbReference type="Gene3D" id="1.10.8.60">
    <property type="match status" value="1"/>
</dbReference>
<dbReference type="GO" id="GO:0003887">
    <property type="term" value="F:DNA-directed DNA polymerase activity"/>
    <property type="evidence" value="ECO:0007669"/>
    <property type="project" value="UniProtKB-KW"/>
</dbReference>
<dbReference type="InterPro" id="IPR008921">
    <property type="entry name" value="DNA_pol3_clamp-load_cplx_C"/>
</dbReference>
<dbReference type="InterPro" id="IPR027417">
    <property type="entry name" value="P-loop_NTPase"/>
</dbReference>
<evidence type="ECO:0000256" key="12">
    <source>
        <dbReference type="SAM" id="MobiDB-lite"/>
    </source>
</evidence>
<dbReference type="Gene3D" id="3.30.300.150">
    <property type="entry name" value="DNA polymerase III, tau subunit, domain V"/>
    <property type="match status" value="1"/>
</dbReference>
<dbReference type="SUPFAM" id="SSF52540">
    <property type="entry name" value="P-loop containing nucleoside triphosphate hydrolases"/>
    <property type="match status" value="1"/>
</dbReference>
<dbReference type="STRING" id="1317117.ATO7_01275"/>
<dbReference type="Gene3D" id="1.20.272.10">
    <property type="match status" value="1"/>
</dbReference>
<comment type="caution">
    <text evidence="14">The sequence shown here is derived from an EMBL/GenBank/DDBJ whole genome shotgun (WGS) entry which is preliminary data.</text>
</comment>
<evidence type="ECO:0000256" key="1">
    <source>
        <dbReference type="ARBA" id="ARBA00006360"/>
    </source>
</evidence>
<dbReference type="CDD" id="cd18137">
    <property type="entry name" value="HLD_clamp_pol_III_gamma_tau"/>
    <property type="match status" value="1"/>
</dbReference>
<keyword evidence="4 11" id="KW-0235">DNA replication</keyword>
<comment type="catalytic activity">
    <reaction evidence="10 11">
        <text>DNA(n) + a 2'-deoxyribonucleoside 5'-triphosphate = DNA(n+1) + diphosphate</text>
        <dbReference type="Rhea" id="RHEA:22508"/>
        <dbReference type="Rhea" id="RHEA-COMP:17339"/>
        <dbReference type="Rhea" id="RHEA-COMP:17340"/>
        <dbReference type="ChEBI" id="CHEBI:33019"/>
        <dbReference type="ChEBI" id="CHEBI:61560"/>
        <dbReference type="ChEBI" id="CHEBI:173112"/>
        <dbReference type="EC" id="2.7.7.7"/>
    </reaction>
</comment>